<evidence type="ECO:0000313" key="2">
    <source>
        <dbReference type="EMBL" id="CAF1666560.1"/>
    </source>
</evidence>
<organism evidence="2 3">
    <name type="scientific">Rotaria sordida</name>
    <dbReference type="NCBI Taxonomy" id="392033"/>
    <lineage>
        <taxon>Eukaryota</taxon>
        <taxon>Metazoa</taxon>
        <taxon>Spiralia</taxon>
        <taxon>Gnathifera</taxon>
        <taxon>Rotifera</taxon>
        <taxon>Eurotatoria</taxon>
        <taxon>Bdelloidea</taxon>
        <taxon>Philodinida</taxon>
        <taxon>Philodinidae</taxon>
        <taxon>Rotaria</taxon>
    </lineage>
</organism>
<evidence type="ECO:0008006" key="4">
    <source>
        <dbReference type="Google" id="ProtNLM"/>
    </source>
</evidence>
<comment type="caution">
    <text evidence="2">The sequence shown here is derived from an EMBL/GenBank/DDBJ whole genome shotgun (WGS) entry which is preliminary data.</text>
</comment>
<proteinExistence type="predicted"/>
<keyword evidence="3" id="KW-1185">Reference proteome</keyword>
<dbReference type="PANTHER" id="PTHR45749:SF21">
    <property type="entry name" value="DUF4371 DOMAIN-CONTAINING PROTEIN"/>
    <property type="match status" value="1"/>
</dbReference>
<dbReference type="AlphaFoldDB" id="A0A816FX41"/>
<evidence type="ECO:0000313" key="3">
    <source>
        <dbReference type="Proteomes" id="UP000663870"/>
    </source>
</evidence>
<dbReference type="Proteomes" id="UP000663854">
    <property type="component" value="Unassembled WGS sequence"/>
</dbReference>
<sequence length="114" mass="12826">MQNELIKICDDLIRGQTLNEVKYAKFFTLIADETTDVIEVRTGGLARLILEELKTLGLDPNFMVGQAYDGCAAMSGQFNEYHVYIQNLLSTGVGVDSRKLLDLRNEHEKKNSKS</sequence>
<gene>
    <name evidence="2" type="ORF">JXQ802_LOCUS56905</name>
    <name evidence="1" type="ORF">PYM288_LOCUS40324</name>
</gene>
<name>A0A816FX41_9BILA</name>
<accession>A0A816FX41</accession>
<dbReference type="EMBL" id="CAJNOH010012266">
    <property type="protein sequence ID" value="CAF1533694.1"/>
    <property type="molecule type" value="Genomic_DNA"/>
</dbReference>
<protein>
    <recommendedName>
        <fullName evidence="4">DUF4371 domain-containing protein</fullName>
    </recommendedName>
</protein>
<dbReference type="EMBL" id="CAJNOL010014135">
    <property type="protein sequence ID" value="CAF1666560.1"/>
    <property type="molecule type" value="Genomic_DNA"/>
</dbReference>
<evidence type="ECO:0000313" key="1">
    <source>
        <dbReference type="EMBL" id="CAF1533694.1"/>
    </source>
</evidence>
<dbReference type="PANTHER" id="PTHR45749">
    <property type="match status" value="1"/>
</dbReference>
<dbReference type="Proteomes" id="UP000663870">
    <property type="component" value="Unassembled WGS sequence"/>
</dbReference>
<reference evidence="2" key="1">
    <citation type="submission" date="2021-02" db="EMBL/GenBank/DDBJ databases">
        <authorList>
            <person name="Nowell W R."/>
        </authorList>
    </citation>
    <scope>NUCLEOTIDE SEQUENCE</scope>
</reference>